<dbReference type="RefSeq" id="XP_043129464.1">
    <property type="nucleotide sequence ID" value="XM_043273529.1"/>
</dbReference>
<organism evidence="1 2">
    <name type="scientific">Aspergillus viridinutans</name>
    <dbReference type="NCBI Taxonomy" id="75553"/>
    <lineage>
        <taxon>Eukaryota</taxon>
        <taxon>Fungi</taxon>
        <taxon>Dikarya</taxon>
        <taxon>Ascomycota</taxon>
        <taxon>Pezizomycotina</taxon>
        <taxon>Eurotiomycetes</taxon>
        <taxon>Eurotiomycetidae</taxon>
        <taxon>Eurotiales</taxon>
        <taxon>Aspergillaceae</taxon>
        <taxon>Aspergillus</taxon>
        <taxon>Aspergillus subgen. Fumigati</taxon>
    </lineage>
</organism>
<comment type="caution">
    <text evidence="1">The sequence shown here is derived from an EMBL/GenBank/DDBJ whole genome shotgun (WGS) entry which is preliminary data.</text>
</comment>
<name>A0A9P3C1B7_ASPVI</name>
<gene>
    <name evidence="1" type="ORF">Aspvir_001925</name>
</gene>
<dbReference type="EMBL" id="BOPL01000010">
    <property type="protein sequence ID" value="GIK06278.1"/>
    <property type="molecule type" value="Genomic_DNA"/>
</dbReference>
<evidence type="ECO:0000313" key="1">
    <source>
        <dbReference type="EMBL" id="GIK06278.1"/>
    </source>
</evidence>
<proteinExistence type="predicted"/>
<dbReference type="OrthoDB" id="4289290at2759"/>
<dbReference type="AlphaFoldDB" id="A0A9P3C1B7"/>
<protein>
    <submittedName>
        <fullName evidence="1">Uncharacterized protein</fullName>
    </submittedName>
</protein>
<sequence>MSDQQARESFASILSYYRHNRESLGNVPDWVDKPQSGNIVIGLLRDSAPTDEQVEKAKEELRAFMAIEETQAALSETEKAILTAAANSSRAKRLQNKKDK</sequence>
<dbReference type="GeneID" id="66929907"/>
<accession>A0A9P3C1B7</accession>
<dbReference type="Proteomes" id="UP000710440">
    <property type="component" value="Unassembled WGS sequence"/>
</dbReference>
<keyword evidence="2" id="KW-1185">Reference proteome</keyword>
<reference evidence="1 2" key="1">
    <citation type="submission" date="2021-02" db="EMBL/GenBank/DDBJ databases">
        <title>Pan-genome distribution and transcriptional activeness of fungal secondary metabolism genes in Aspergillus section Fumigati.</title>
        <authorList>
            <person name="Takahashi H."/>
            <person name="Umemura M."/>
            <person name="Ninomiya A."/>
            <person name="Kusuya Y."/>
            <person name="Urayama S."/>
            <person name="Shimizu M."/>
            <person name="Watanabe A."/>
            <person name="Kamei K."/>
            <person name="Yaguchi T."/>
            <person name="Hagiwara D."/>
        </authorList>
    </citation>
    <scope>NUCLEOTIDE SEQUENCE [LARGE SCALE GENOMIC DNA]</scope>
    <source>
        <strain evidence="1 2">IFM 47045</strain>
    </source>
</reference>
<evidence type="ECO:0000313" key="2">
    <source>
        <dbReference type="Proteomes" id="UP000710440"/>
    </source>
</evidence>